<name>A0A5J4LSL5_9ACTN</name>
<dbReference type="InterPro" id="IPR046648">
    <property type="entry name" value="DUF6760"/>
</dbReference>
<dbReference type="AlphaFoldDB" id="A0A5J4LSL5"/>
<dbReference type="RefSeq" id="WP_086721073.1">
    <property type="nucleotide sequence ID" value="NZ_BLAG01000018.1"/>
</dbReference>
<reference evidence="2 3" key="1">
    <citation type="submission" date="2019-10" db="EMBL/GenBank/DDBJ databases">
        <title>Whole genome shotgun sequence of Streptomyces angustmyceticus NBRC 3934.</title>
        <authorList>
            <person name="Hosoyama A."/>
            <person name="Ichikawa N."/>
            <person name="Kimura A."/>
            <person name="Kitahashi Y."/>
            <person name="Komaki H."/>
            <person name="Uohara A."/>
        </authorList>
    </citation>
    <scope>NUCLEOTIDE SEQUENCE [LARGE SCALE GENOMIC DNA]</scope>
    <source>
        <strain evidence="2 3">NBRC 3934</strain>
    </source>
</reference>
<protein>
    <recommendedName>
        <fullName evidence="1">DUF6760 domain-containing protein</fullName>
    </recommendedName>
</protein>
<keyword evidence="3" id="KW-1185">Reference proteome</keyword>
<dbReference type="Pfam" id="PF20546">
    <property type="entry name" value="DUF6760"/>
    <property type="match status" value="1"/>
</dbReference>
<dbReference type="GeneID" id="96755215"/>
<dbReference type="EMBL" id="BLAG01000018">
    <property type="protein sequence ID" value="GES33328.1"/>
    <property type="molecule type" value="Genomic_DNA"/>
</dbReference>
<gene>
    <name evidence="2" type="ORF">San01_58160</name>
</gene>
<accession>A0A5J4LSL5</accession>
<evidence type="ECO:0000313" key="3">
    <source>
        <dbReference type="Proteomes" id="UP000325598"/>
    </source>
</evidence>
<sequence length="52" mass="6039">MTYATDRIEEEVAYLAYHFHWGLDDILDLEHADRRAYVAQSAALVERAEGKQ</sequence>
<organism evidence="2 3">
    <name type="scientific">Streptomyces angustmyceticus</name>
    <dbReference type="NCBI Taxonomy" id="285578"/>
    <lineage>
        <taxon>Bacteria</taxon>
        <taxon>Bacillati</taxon>
        <taxon>Actinomycetota</taxon>
        <taxon>Actinomycetes</taxon>
        <taxon>Kitasatosporales</taxon>
        <taxon>Streptomycetaceae</taxon>
        <taxon>Streptomyces</taxon>
    </lineage>
</organism>
<feature type="domain" description="DUF6760" evidence="1">
    <location>
        <begin position="5"/>
        <end position="48"/>
    </location>
</feature>
<evidence type="ECO:0000259" key="1">
    <source>
        <dbReference type="Pfam" id="PF20546"/>
    </source>
</evidence>
<proteinExistence type="predicted"/>
<evidence type="ECO:0000313" key="2">
    <source>
        <dbReference type="EMBL" id="GES33328.1"/>
    </source>
</evidence>
<dbReference type="Proteomes" id="UP000325598">
    <property type="component" value="Unassembled WGS sequence"/>
</dbReference>
<comment type="caution">
    <text evidence="2">The sequence shown here is derived from an EMBL/GenBank/DDBJ whole genome shotgun (WGS) entry which is preliminary data.</text>
</comment>